<dbReference type="OrthoDB" id="9787367at2"/>
<organism evidence="1 2">
    <name type="scientific">Thioalkalivibrio denitrificans</name>
    <dbReference type="NCBI Taxonomy" id="108003"/>
    <lineage>
        <taxon>Bacteria</taxon>
        <taxon>Pseudomonadati</taxon>
        <taxon>Pseudomonadota</taxon>
        <taxon>Gammaproteobacteria</taxon>
        <taxon>Chromatiales</taxon>
        <taxon>Ectothiorhodospiraceae</taxon>
        <taxon>Thioalkalivibrio</taxon>
    </lineage>
</organism>
<sequence length="156" mass="16982">MSHSADDDLMDLQSGIAAFEAKHFSRASQLLSPLAEGGNAEAQYRMAIMCQNGLGCTPNPDAAAGWMRAAAEQGHAMAQHGLGFMFLEGECLDKDPKQAVHWFELAANQGLAGSQTTLAMMYEQGNGVEQDLEAARRWYEKAGFDPAELDIFKRLN</sequence>
<dbReference type="EMBL" id="MVBK01000100">
    <property type="protein sequence ID" value="OOG22456.1"/>
    <property type="molecule type" value="Genomic_DNA"/>
</dbReference>
<evidence type="ECO:0000313" key="2">
    <source>
        <dbReference type="Proteomes" id="UP000189462"/>
    </source>
</evidence>
<dbReference type="AlphaFoldDB" id="A0A1V3NCF6"/>
<dbReference type="InterPro" id="IPR052945">
    <property type="entry name" value="Mitotic_Regulator"/>
</dbReference>
<evidence type="ECO:0000313" key="1">
    <source>
        <dbReference type="EMBL" id="OOG22456.1"/>
    </source>
</evidence>
<dbReference type="SMART" id="SM00671">
    <property type="entry name" value="SEL1"/>
    <property type="match status" value="3"/>
</dbReference>
<gene>
    <name evidence="1" type="ORF">B1C78_14755</name>
</gene>
<dbReference type="PANTHER" id="PTHR43628:SF1">
    <property type="entry name" value="CHITIN SYNTHASE REGULATORY FACTOR 2-RELATED"/>
    <property type="match status" value="1"/>
</dbReference>
<dbReference type="Proteomes" id="UP000189462">
    <property type="component" value="Unassembled WGS sequence"/>
</dbReference>
<dbReference type="Gene3D" id="1.25.40.10">
    <property type="entry name" value="Tetratricopeptide repeat domain"/>
    <property type="match status" value="1"/>
</dbReference>
<dbReference type="SUPFAM" id="SSF81901">
    <property type="entry name" value="HCP-like"/>
    <property type="match status" value="1"/>
</dbReference>
<dbReference type="Pfam" id="PF08238">
    <property type="entry name" value="Sel1"/>
    <property type="match status" value="3"/>
</dbReference>
<keyword evidence="2" id="KW-1185">Reference proteome</keyword>
<dbReference type="InterPro" id="IPR006597">
    <property type="entry name" value="Sel1-like"/>
</dbReference>
<proteinExistence type="predicted"/>
<dbReference type="STRING" id="108003.B1C78_14755"/>
<protein>
    <recommendedName>
        <fullName evidence="3">Sel1 repeat family protein</fullName>
    </recommendedName>
</protein>
<dbReference type="PANTHER" id="PTHR43628">
    <property type="entry name" value="ACTIVATOR OF C KINASE PROTEIN 1-RELATED"/>
    <property type="match status" value="1"/>
</dbReference>
<evidence type="ECO:0008006" key="3">
    <source>
        <dbReference type="Google" id="ProtNLM"/>
    </source>
</evidence>
<dbReference type="RefSeq" id="WP_077279923.1">
    <property type="nucleotide sequence ID" value="NZ_MVBK01000100.1"/>
</dbReference>
<reference evidence="1 2" key="1">
    <citation type="submission" date="2017-02" db="EMBL/GenBank/DDBJ databases">
        <title>Genomic diversity within the haloalkaliphilic genus Thioalkalivibrio.</title>
        <authorList>
            <person name="Ahn A.-C."/>
            <person name="Meier-Kolthoff J."/>
            <person name="Overmars L."/>
            <person name="Richter M."/>
            <person name="Woyke T."/>
            <person name="Sorokin D.Y."/>
            <person name="Muyzer G."/>
        </authorList>
    </citation>
    <scope>NUCLEOTIDE SEQUENCE [LARGE SCALE GENOMIC DNA]</scope>
    <source>
        <strain evidence="1 2">ALJD</strain>
    </source>
</reference>
<comment type="caution">
    <text evidence="1">The sequence shown here is derived from an EMBL/GenBank/DDBJ whole genome shotgun (WGS) entry which is preliminary data.</text>
</comment>
<accession>A0A1V3NCF6</accession>
<dbReference type="InterPro" id="IPR011990">
    <property type="entry name" value="TPR-like_helical_dom_sf"/>
</dbReference>
<name>A0A1V3NCF6_9GAMM</name>